<comment type="caution">
    <text evidence="2">The sequence shown here is derived from an EMBL/GenBank/DDBJ whole genome shotgun (WGS) entry which is preliminary data.</text>
</comment>
<dbReference type="AlphaFoldDB" id="A0AAE0BZ13"/>
<keyword evidence="3" id="KW-1185">Reference proteome</keyword>
<protein>
    <submittedName>
        <fullName evidence="2">Uncharacterized protein</fullName>
    </submittedName>
</protein>
<feature type="region of interest" description="Disordered" evidence="1">
    <location>
        <begin position="352"/>
        <end position="395"/>
    </location>
</feature>
<evidence type="ECO:0000313" key="2">
    <source>
        <dbReference type="EMBL" id="KAK3245401.1"/>
    </source>
</evidence>
<dbReference type="EMBL" id="LGRX02030674">
    <property type="protein sequence ID" value="KAK3245401.1"/>
    <property type="molecule type" value="Genomic_DNA"/>
</dbReference>
<accession>A0AAE0BZ13</accession>
<name>A0AAE0BZ13_9CHLO</name>
<feature type="compositionally biased region" description="Pro residues" evidence="1">
    <location>
        <begin position="360"/>
        <end position="370"/>
    </location>
</feature>
<proteinExistence type="predicted"/>
<reference evidence="2 3" key="1">
    <citation type="journal article" date="2015" name="Genome Biol. Evol.">
        <title>Comparative Genomics of a Bacterivorous Green Alga Reveals Evolutionary Causalities and Consequences of Phago-Mixotrophic Mode of Nutrition.</title>
        <authorList>
            <person name="Burns J.A."/>
            <person name="Paasch A."/>
            <person name="Narechania A."/>
            <person name="Kim E."/>
        </authorList>
    </citation>
    <scope>NUCLEOTIDE SEQUENCE [LARGE SCALE GENOMIC DNA]</scope>
    <source>
        <strain evidence="2 3">PLY_AMNH</strain>
    </source>
</reference>
<sequence length="395" mass="43169">MNKASSFPGSEPHRQVLWDSLVNSLQQSFVNKESGSDSIFDLVDVDKEVNPIFNDILLRSLVSLTTPHSPARRWVDASARISPRDGKRALLEVTKRLLPPTHRPLRHLEELLQIYFSESDDPEPLVARFDECLKSVEASGAGSLDEKAAKRQLLATLDPNFYKEVITPLRLDTELAKVNIEEIYTHVLEVCSGLGSLESANGERSNPHKVWLLSYQSGKESVPFVPIIFMTPRVARLCVGIVMWDCVIDGAYEMDDVVSAFQTAFDDEDDTAFAELCRQYDKPTVRDSTEPFTYSSALDLGLRAQYAGMGSPHSDDVADVVSKARGVLASLRSAATKAGGAAAPPSLHLGAASVPQVVPDAPPADPPAPQQPLQHLSASDPAAFEAPFQQSFMDK</sequence>
<evidence type="ECO:0000313" key="3">
    <source>
        <dbReference type="Proteomes" id="UP001190700"/>
    </source>
</evidence>
<organism evidence="2 3">
    <name type="scientific">Cymbomonas tetramitiformis</name>
    <dbReference type="NCBI Taxonomy" id="36881"/>
    <lineage>
        <taxon>Eukaryota</taxon>
        <taxon>Viridiplantae</taxon>
        <taxon>Chlorophyta</taxon>
        <taxon>Pyramimonadophyceae</taxon>
        <taxon>Pyramimonadales</taxon>
        <taxon>Pyramimonadaceae</taxon>
        <taxon>Cymbomonas</taxon>
    </lineage>
</organism>
<evidence type="ECO:0000256" key="1">
    <source>
        <dbReference type="SAM" id="MobiDB-lite"/>
    </source>
</evidence>
<gene>
    <name evidence="2" type="ORF">CYMTET_45028</name>
</gene>
<dbReference type="Proteomes" id="UP001190700">
    <property type="component" value="Unassembled WGS sequence"/>
</dbReference>